<evidence type="ECO:0000313" key="10">
    <source>
        <dbReference type="Proteomes" id="UP000242146"/>
    </source>
</evidence>
<dbReference type="GO" id="GO:0043226">
    <property type="term" value="C:organelle"/>
    <property type="evidence" value="ECO:0007669"/>
    <property type="project" value="UniProtKB-ARBA"/>
</dbReference>
<protein>
    <recommendedName>
        <fullName evidence="8">F-BAR domain-containing protein</fullName>
    </recommendedName>
</protein>
<gene>
    <name evidence="9" type="ORF">DM01DRAFT_1403772</name>
</gene>
<dbReference type="SUPFAM" id="SSF103657">
    <property type="entry name" value="BAR/IMD domain-like"/>
    <property type="match status" value="1"/>
</dbReference>
<sequence length="720" mass="81090">MSRFEDQFWENAKTNGVSVLVNRMRQAKKTCENLLVIYEARATFEEQHAAQLSAMAQLVRACEETGQLGVTLDTMEDQWSLLAQEHLDLSESLKTYTIAPLSALVLKQKQLRKELQSTTKQLYNTRQLQVNCVLRARDRYNAECSKANEMMQQTTGKTKELTYRRANNAMKQCQQAYDEAMAELELVTTEWNDRWQYTCQEFEKLEHERLSFLQQNLTSFHSGMTRHGATVNKAYAMMEDQASHIDADDDLDAMVEEFGGHSEMPKAVDYVKLQVLYDKAKVLDLPGPQEPPKPQDQAVPTLDQDQGREETREDTANDADSDKVTQEQQQVPEIHEQQGFMVGRMEFSYQSDYYSDSYTEEDDSEDDLHQDSHSFQQDHAVNAMDICHSLTTSSSAYQVDADLISSASCSPDIDQPMSATFGQLPANQPSTPPNGIQVTNDLYSSPQQKQRRPYRPVASTSPDHHPQPSNPSNDSYPSPPAPSSLKNKMNGPPPLPRHLPPKPVSSAPDPSDSKEETEVSEPSDQRDQEVNGSQHDDLEDMLKQLEQETSVPSLPRKKIRPSTRMRISGVRQRQPISRTAQDLLQDLTNSKSILDSIRQPPASLQQRPLRLQDDDPFATVNSLASNAIALATPSNKPSSSSSSAYRPAIPSVASSHPLPSLQQRRPQNNQRSSTLKDYLENDGSHRLQPSLQMKRRPLPQEPTPHANRIPWKGKGQALQP</sequence>
<dbReference type="STRING" id="101127.A0A1X2GWR6"/>
<keyword evidence="2" id="KW-0963">Cytoplasm</keyword>
<keyword evidence="5 6" id="KW-0175">Coiled coil</keyword>
<feature type="region of interest" description="Disordered" evidence="7">
    <location>
        <begin position="407"/>
        <end position="617"/>
    </location>
</feature>
<dbReference type="Pfam" id="PF00611">
    <property type="entry name" value="FCH"/>
    <property type="match status" value="1"/>
</dbReference>
<feature type="region of interest" description="Disordered" evidence="7">
    <location>
        <begin position="630"/>
        <end position="720"/>
    </location>
</feature>
<evidence type="ECO:0000256" key="2">
    <source>
        <dbReference type="ARBA" id="ARBA00022490"/>
    </source>
</evidence>
<dbReference type="AlphaFoldDB" id="A0A1X2GWR6"/>
<dbReference type="InterPro" id="IPR027267">
    <property type="entry name" value="AH/BAR_dom_sf"/>
</dbReference>
<dbReference type="PROSITE" id="PS51741">
    <property type="entry name" value="F_BAR"/>
    <property type="match status" value="1"/>
</dbReference>
<accession>A0A1X2GWR6</accession>
<evidence type="ECO:0000256" key="5">
    <source>
        <dbReference type="PROSITE-ProRule" id="PRU01077"/>
    </source>
</evidence>
<keyword evidence="4" id="KW-0206">Cytoskeleton</keyword>
<dbReference type="SMART" id="SM00055">
    <property type="entry name" value="FCH"/>
    <property type="match status" value="1"/>
</dbReference>
<dbReference type="GO" id="GO:0005737">
    <property type="term" value="C:cytoplasm"/>
    <property type="evidence" value="ECO:0007669"/>
    <property type="project" value="TreeGrafter"/>
</dbReference>
<evidence type="ECO:0000259" key="8">
    <source>
        <dbReference type="PROSITE" id="PS51741"/>
    </source>
</evidence>
<feature type="region of interest" description="Disordered" evidence="7">
    <location>
        <begin position="283"/>
        <end position="342"/>
    </location>
</feature>
<feature type="compositionally biased region" description="Basic and acidic residues" evidence="7">
    <location>
        <begin position="305"/>
        <end position="325"/>
    </location>
</feature>
<comment type="caution">
    <text evidence="9">The sequence shown here is derived from an EMBL/GenBank/DDBJ whole genome shotgun (WGS) entry which is preliminary data.</text>
</comment>
<dbReference type="InterPro" id="IPR031160">
    <property type="entry name" value="F_BAR_dom"/>
</dbReference>
<evidence type="ECO:0000256" key="4">
    <source>
        <dbReference type="ARBA" id="ARBA00023212"/>
    </source>
</evidence>
<dbReference type="GO" id="GO:0005886">
    <property type="term" value="C:plasma membrane"/>
    <property type="evidence" value="ECO:0007669"/>
    <property type="project" value="TreeGrafter"/>
</dbReference>
<keyword evidence="10" id="KW-1185">Reference proteome</keyword>
<dbReference type="PANTHER" id="PTHR23065:SF7">
    <property type="entry name" value="NOSTRIN, ISOFORM H"/>
    <property type="match status" value="1"/>
</dbReference>
<feature type="domain" description="F-BAR" evidence="8">
    <location>
        <begin position="2"/>
        <end position="250"/>
    </location>
</feature>
<evidence type="ECO:0000256" key="3">
    <source>
        <dbReference type="ARBA" id="ARBA00022553"/>
    </source>
</evidence>
<feature type="compositionally biased region" description="Polar residues" evidence="7">
    <location>
        <begin position="574"/>
        <end position="593"/>
    </location>
</feature>
<feature type="compositionally biased region" description="Basic and acidic residues" evidence="7">
    <location>
        <begin position="511"/>
        <end position="546"/>
    </location>
</feature>
<dbReference type="InterPro" id="IPR001060">
    <property type="entry name" value="FCH_dom"/>
</dbReference>
<comment type="subcellular location">
    <subcellularLocation>
        <location evidence="1">Cytoplasm</location>
        <location evidence="1">Cytoskeleton</location>
    </subcellularLocation>
</comment>
<feature type="compositionally biased region" description="Polar residues" evidence="7">
    <location>
        <begin position="417"/>
        <end position="448"/>
    </location>
</feature>
<keyword evidence="3" id="KW-0597">Phosphoprotein</keyword>
<dbReference type="Gene3D" id="1.20.1270.60">
    <property type="entry name" value="Arfaptin homology (AH) domain/BAR domain"/>
    <property type="match status" value="1"/>
</dbReference>
<feature type="compositionally biased region" description="Low complexity" evidence="7">
    <location>
        <begin position="659"/>
        <end position="673"/>
    </location>
</feature>
<reference evidence="9 10" key="1">
    <citation type="submission" date="2016-07" db="EMBL/GenBank/DDBJ databases">
        <title>Pervasive Adenine N6-methylation of Active Genes in Fungi.</title>
        <authorList>
            <consortium name="DOE Joint Genome Institute"/>
            <person name="Mondo S.J."/>
            <person name="Dannebaum R.O."/>
            <person name="Kuo R.C."/>
            <person name="Labutti K."/>
            <person name="Haridas S."/>
            <person name="Kuo A."/>
            <person name="Salamov A."/>
            <person name="Ahrendt S.R."/>
            <person name="Lipzen A."/>
            <person name="Sullivan W."/>
            <person name="Andreopoulos W.B."/>
            <person name="Clum A."/>
            <person name="Lindquist E."/>
            <person name="Daum C."/>
            <person name="Ramamoorthy G.K."/>
            <person name="Gryganskyi A."/>
            <person name="Culley D."/>
            <person name="Magnuson J.K."/>
            <person name="James T.Y."/>
            <person name="O'Malley M.A."/>
            <person name="Stajich J.E."/>
            <person name="Spatafora J.W."/>
            <person name="Visel A."/>
            <person name="Grigoriev I.V."/>
        </authorList>
    </citation>
    <scope>NUCLEOTIDE SEQUENCE [LARGE SCALE GENOMIC DNA]</scope>
    <source>
        <strain evidence="9 10">NRRL 3301</strain>
    </source>
</reference>
<dbReference type="EMBL" id="MCGT01000002">
    <property type="protein sequence ID" value="ORX62058.1"/>
    <property type="molecule type" value="Genomic_DNA"/>
</dbReference>
<feature type="compositionally biased region" description="Pro residues" evidence="7">
    <location>
        <begin position="491"/>
        <end position="503"/>
    </location>
</feature>
<dbReference type="PANTHER" id="PTHR23065">
    <property type="entry name" value="PROLINE-SERINE-THREONINE PHOSPHATASE INTERACTING PROTEIN 1"/>
    <property type="match status" value="1"/>
</dbReference>
<evidence type="ECO:0000256" key="7">
    <source>
        <dbReference type="SAM" id="MobiDB-lite"/>
    </source>
</evidence>
<proteinExistence type="predicted"/>
<dbReference type="OrthoDB" id="5971719at2759"/>
<feature type="coiled-coil region" evidence="6">
    <location>
        <begin position="163"/>
        <end position="190"/>
    </location>
</feature>
<evidence type="ECO:0000313" key="9">
    <source>
        <dbReference type="EMBL" id="ORX62058.1"/>
    </source>
</evidence>
<name>A0A1X2GWR6_9FUNG</name>
<dbReference type="Proteomes" id="UP000242146">
    <property type="component" value="Unassembled WGS sequence"/>
</dbReference>
<evidence type="ECO:0000256" key="6">
    <source>
        <dbReference type="SAM" id="Coils"/>
    </source>
</evidence>
<organism evidence="9 10">
    <name type="scientific">Hesseltinella vesiculosa</name>
    <dbReference type="NCBI Taxonomy" id="101127"/>
    <lineage>
        <taxon>Eukaryota</taxon>
        <taxon>Fungi</taxon>
        <taxon>Fungi incertae sedis</taxon>
        <taxon>Mucoromycota</taxon>
        <taxon>Mucoromycotina</taxon>
        <taxon>Mucoromycetes</taxon>
        <taxon>Mucorales</taxon>
        <taxon>Cunninghamellaceae</taxon>
        <taxon>Hesseltinella</taxon>
    </lineage>
</organism>
<evidence type="ECO:0000256" key="1">
    <source>
        <dbReference type="ARBA" id="ARBA00004245"/>
    </source>
</evidence>